<feature type="domain" description="Transcriptional repressor PaaX-like N-terminal" evidence="1">
    <location>
        <begin position="30"/>
        <end position="96"/>
    </location>
</feature>
<protein>
    <submittedName>
        <fullName evidence="4">ArsR family transcriptional regulator</fullName>
    </submittedName>
</protein>
<dbReference type="Gene3D" id="1.20.58.1460">
    <property type="match status" value="1"/>
</dbReference>
<dbReference type="GO" id="GO:0006351">
    <property type="term" value="P:DNA-templated transcription"/>
    <property type="evidence" value="ECO:0007669"/>
    <property type="project" value="InterPro"/>
</dbReference>
<dbReference type="InterPro" id="IPR013225">
    <property type="entry name" value="PaaX_C"/>
</dbReference>
<dbReference type="RefSeq" id="WP_095881130.1">
    <property type="nucleotide sequence ID" value="NZ_NTHN02000025.1"/>
</dbReference>
<sequence>MNEAVIREARNLPAEPLALAELAATEAPRAPAFIVTIYGDVVEPRGGMLWMGTLIECCARHGLNESLVRTAVSRLVGAGQLEGVRIGRRSFYRLSEPARAEFREAARLLFAPPPVPEDWLLCLSDALRDADLPLPWARLAPSVALAPNREDIAPVAGVLLRAKQLDGHGDLGQLASERWGLPGVAEAYSSFLARHGALRDLLAGPVRVSPEDALALRLRLVHDYRHAALSDPRLPRAAYPHDWPAEAARKLFVTAYVGLSKLAETHVGTEFLSPDGHLAARNDETEWRLFQLRREAAA</sequence>
<dbReference type="PIRSF" id="PIRSF020623">
    <property type="entry name" value="PaaX"/>
    <property type="match status" value="1"/>
</dbReference>
<reference evidence="4" key="1">
    <citation type="submission" date="2017-09" db="EMBL/GenBank/DDBJ databases">
        <title>Yangia sp. SAOS 153D whole genome sequencing.</title>
        <authorList>
            <person name="Verma A."/>
            <person name="Krishnamurthi S."/>
        </authorList>
    </citation>
    <scope>NUCLEOTIDE SEQUENCE [LARGE SCALE GENOMIC DNA]</scope>
    <source>
        <strain evidence="4">SAOS 153D</strain>
    </source>
</reference>
<dbReference type="InterPro" id="IPR036388">
    <property type="entry name" value="WH-like_DNA-bd_sf"/>
</dbReference>
<evidence type="ECO:0000313" key="4">
    <source>
        <dbReference type="EMBL" id="PBD20399.1"/>
    </source>
</evidence>
<dbReference type="OrthoDB" id="2270427at2"/>
<dbReference type="EMBL" id="NTHN01000049">
    <property type="protein sequence ID" value="PBD20399.1"/>
    <property type="molecule type" value="Genomic_DNA"/>
</dbReference>
<dbReference type="EMBL" id="NTHN02000025">
    <property type="protein sequence ID" value="MCT4371409.1"/>
    <property type="molecule type" value="Genomic_DNA"/>
</dbReference>
<gene>
    <name evidence="3" type="ORF">CLG85_014180</name>
    <name evidence="4" type="ORF">CLG85_04190</name>
</gene>
<name>A0A2A3K107_9RHOB</name>
<keyword evidence="5" id="KW-1185">Reference proteome</keyword>
<reference evidence="3" key="3">
    <citation type="submission" date="2024-05" db="EMBL/GenBank/DDBJ databases">
        <title>Yangia mangrovi SAOS 153D genome.</title>
        <authorList>
            <person name="Verma A."/>
            <person name="Pal Y."/>
            <person name="Sundharam S."/>
            <person name="Bisht B."/>
            <person name="Srinivasan K."/>
        </authorList>
    </citation>
    <scope>NUCLEOTIDE SEQUENCE</scope>
    <source>
        <strain evidence="3">SAOS 153D</strain>
    </source>
</reference>
<feature type="domain" description="Transcriptional repressor PaaX-like C-terminal" evidence="2">
    <location>
        <begin position="179"/>
        <end position="267"/>
    </location>
</feature>
<dbReference type="Gene3D" id="1.10.10.10">
    <property type="entry name" value="Winged helix-like DNA-binding domain superfamily/Winged helix DNA-binding domain"/>
    <property type="match status" value="1"/>
</dbReference>
<accession>A0A2A3K107</accession>
<dbReference type="PANTHER" id="PTHR30319:SF1">
    <property type="entry name" value="TRANSCRIPTIONAL REPRESSOR PAAX"/>
    <property type="match status" value="1"/>
</dbReference>
<dbReference type="InterPro" id="IPR011965">
    <property type="entry name" value="PaaX_trns_reg"/>
</dbReference>
<dbReference type="PANTHER" id="PTHR30319">
    <property type="entry name" value="PHENYLACETIC ACID REGULATOR-RELATED TRANSCRIPTIONAL REPRESSOR"/>
    <property type="match status" value="1"/>
</dbReference>
<proteinExistence type="predicted"/>
<dbReference type="Proteomes" id="UP000217448">
    <property type="component" value="Unassembled WGS sequence"/>
</dbReference>
<dbReference type="Pfam" id="PF07848">
    <property type="entry name" value="PaaX"/>
    <property type="match status" value="1"/>
</dbReference>
<dbReference type="Pfam" id="PF08223">
    <property type="entry name" value="PaaX_C"/>
    <property type="match status" value="1"/>
</dbReference>
<dbReference type="InterPro" id="IPR012906">
    <property type="entry name" value="PaaX-like_N"/>
</dbReference>
<evidence type="ECO:0000313" key="5">
    <source>
        <dbReference type="Proteomes" id="UP000217448"/>
    </source>
</evidence>
<organism evidence="4">
    <name type="scientific">Alloyangia mangrovi</name>
    <dbReference type="NCBI Taxonomy" id="1779329"/>
    <lineage>
        <taxon>Bacteria</taxon>
        <taxon>Pseudomonadati</taxon>
        <taxon>Pseudomonadota</taxon>
        <taxon>Alphaproteobacteria</taxon>
        <taxon>Rhodobacterales</taxon>
        <taxon>Roseobacteraceae</taxon>
        <taxon>Alloyangia</taxon>
    </lineage>
</organism>
<evidence type="ECO:0000259" key="2">
    <source>
        <dbReference type="Pfam" id="PF08223"/>
    </source>
</evidence>
<reference evidence="5" key="2">
    <citation type="submission" date="2023-07" db="EMBL/GenBank/DDBJ databases">
        <title>Yangia mangrovi SAOS 153D genome.</title>
        <authorList>
            <person name="Verma A."/>
            <person name="Pal Y."/>
            <person name="Sundharam S."/>
            <person name="Bisht B."/>
            <person name="Srinivasan K."/>
        </authorList>
    </citation>
    <scope>NUCLEOTIDE SEQUENCE [LARGE SCALE GENOMIC DNA]</scope>
    <source>
        <strain evidence="5">SAOS 153D</strain>
    </source>
</reference>
<comment type="caution">
    <text evidence="4">The sequence shown here is derived from an EMBL/GenBank/DDBJ whole genome shotgun (WGS) entry which is preliminary data.</text>
</comment>
<dbReference type="AlphaFoldDB" id="A0A2A3K107"/>
<evidence type="ECO:0000313" key="3">
    <source>
        <dbReference type="EMBL" id="MCT4371409.1"/>
    </source>
</evidence>
<evidence type="ECO:0000259" key="1">
    <source>
        <dbReference type="Pfam" id="PF07848"/>
    </source>
</evidence>